<name>A0A6A4QCN6_LUPAL</name>
<sequence>MTMDSSATFNLHHHTKVVPKQCDTFPAGRYLSSRRTPSLESLYFHDDPLLCPSTPLRFSGIPFSWEHLPGIPKNQNSIMKKDSSMKILPLPPPTYSSKNLSHEETRVVRKKNNIIQSSVQRDPFFAAMVECSKDDNHKSGAKVTRSISDRFGFISFYGSCKRTCAVSESLVYLPTSRRSSYQHVSRRFL</sequence>
<comment type="caution">
    <text evidence="1">The sequence shown here is derived from an EMBL/GenBank/DDBJ whole genome shotgun (WGS) entry which is preliminary data.</text>
</comment>
<reference evidence="2" key="1">
    <citation type="journal article" date="2020" name="Nat. Commun.">
        <title>Genome sequence of the cluster root forming white lupin.</title>
        <authorList>
            <person name="Hufnagel B."/>
            <person name="Marques A."/>
            <person name="Soriano A."/>
            <person name="Marques L."/>
            <person name="Divol F."/>
            <person name="Doumas P."/>
            <person name="Sallet E."/>
            <person name="Mancinotti D."/>
            <person name="Carrere S."/>
            <person name="Marande W."/>
            <person name="Arribat S."/>
            <person name="Keller J."/>
            <person name="Huneau C."/>
            <person name="Blein T."/>
            <person name="Aime D."/>
            <person name="Laguerre M."/>
            <person name="Taylor J."/>
            <person name="Schubert V."/>
            <person name="Nelson M."/>
            <person name="Geu-Flores F."/>
            <person name="Crespi M."/>
            <person name="Gallardo-Guerrero K."/>
            <person name="Delaux P.-M."/>
            <person name="Salse J."/>
            <person name="Berges H."/>
            <person name="Guyot R."/>
            <person name="Gouzy J."/>
            <person name="Peret B."/>
        </authorList>
    </citation>
    <scope>NUCLEOTIDE SEQUENCE [LARGE SCALE GENOMIC DNA]</scope>
    <source>
        <strain evidence="2">cv. Amiga</strain>
    </source>
</reference>
<dbReference type="OrthoDB" id="1925896at2759"/>
<keyword evidence="2" id="KW-1185">Reference proteome</keyword>
<accession>A0A6A4QCN6</accession>
<dbReference type="PANTHER" id="PTHR33696:SF1">
    <property type="entry name" value="T22J18.15"/>
    <property type="match status" value="1"/>
</dbReference>
<evidence type="ECO:0000313" key="2">
    <source>
        <dbReference type="Proteomes" id="UP000447434"/>
    </source>
</evidence>
<dbReference type="AlphaFoldDB" id="A0A6A4QCN6"/>
<evidence type="ECO:0000313" key="1">
    <source>
        <dbReference type="EMBL" id="KAE9611392.1"/>
    </source>
</evidence>
<dbReference type="Proteomes" id="UP000447434">
    <property type="component" value="Chromosome 6"/>
</dbReference>
<dbReference type="EMBL" id="WOCE01000006">
    <property type="protein sequence ID" value="KAE9611392.1"/>
    <property type="molecule type" value="Genomic_DNA"/>
</dbReference>
<protein>
    <submittedName>
        <fullName evidence="1">Uncharacterized protein</fullName>
    </submittedName>
</protein>
<gene>
    <name evidence="1" type="ORF">Lalb_Chr06g0162001</name>
</gene>
<organism evidence="1 2">
    <name type="scientific">Lupinus albus</name>
    <name type="common">White lupine</name>
    <name type="synonym">Lupinus termis</name>
    <dbReference type="NCBI Taxonomy" id="3870"/>
    <lineage>
        <taxon>Eukaryota</taxon>
        <taxon>Viridiplantae</taxon>
        <taxon>Streptophyta</taxon>
        <taxon>Embryophyta</taxon>
        <taxon>Tracheophyta</taxon>
        <taxon>Spermatophyta</taxon>
        <taxon>Magnoliopsida</taxon>
        <taxon>eudicotyledons</taxon>
        <taxon>Gunneridae</taxon>
        <taxon>Pentapetalae</taxon>
        <taxon>rosids</taxon>
        <taxon>fabids</taxon>
        <taxon>Fabales</taxon>
        <taxon>Fabaceae</taxon>
        <taxon>Papilionoideae</taxon>
        <taxon>50 kb inversion clade</taxon>
        <taxon>genistoids sensu lato</taxon>
        <taxon>core genistoids</taxon>
        <taxon>Genisteae</taxon>
        <taxon>Lupinus</taxon>
    </lineage>
</organism>
<dbReference type="PANTHER" id="PTHR33696">
    <property type="entry name" value="T22J18.15-RELATED"/>
    <property type="match status" value="1"/>
</dbReference>
<proteinExistence type="predicted"/>